<dbReference type="Pfam" id="PF02949">
    <property type="entry name" value="7tm_6"/>
    <property type="match status" value="1"/>
</dbReference>
<keyword evidence="6 9" id="KW-0472">Membrane</keyword>
<feature type="transmembrane region" description="Helical" evidence="9">
    <location>
        <begin position="114"/>
        <end position="132"/>
    </location>
</feature>
<accession>A0A7E5W990</accession>
<evidence type="ECO:0000256" key="6">
    <source>
        <dbReference type="ARBA" id="ARBA00023136"/>
    </source>
</evidence>
<dbReference type="OrthoDB" id="7604726at2759"/>
<evidence type="ECO:0000256" key="1">
    <source>
        <dbReference type="ARBA" id="ARBA00004141"/>
    </source>
</evidence>
<feature type="transmembrane region" description="Helical" evidence="9">
    <location>
        <begin position="226"/>
        <end position="249"/>
    </location>
</feature>
<evidence type="ECO:0000256" key="4">
    <source>
        <dbReference type="ARBA" id="ARBA00022725"/>
    </source>
</evidence>
<keyword evidence="3 9" id="KW-0812">Transmembrane</keyword>
<feature type="transmembrane region" description="Helical" evidence="9">
    <location>
        <begin position="80"/>
        <end position="102"/>
    </location>
</feature>
<comment type="subcellular location">
    <subcellularLocation>
        <location evidence="1">Membrane</location>
        <topology evidence="1">Multi-pass membrane protein</topology>
    </subcellularLocation>
</comment>
<dbReference type="RefSeq" id="XP_026737263.1">
    <property type="nucleotide sequence ID" value="XM_026881462.1"/>
</dbReference>
<evidence type="ECO:0000313" key="11">
    <source>
        <dbReference type="RefSeq" id="XP_026737263.1"/>
    </source>
</evidence>
<gene>
    <name evidence="11" type="primary">LOC113500609</name>
</gene>
<organism evidence="10 11">
    <name type="scientific">Trichoplusia ni</name>
    <name type="common">Cabbage looper</name>
    <dbReference type="NCBI Taxonomy" id="7111"/>
    <lineage>
        <taxon>Eukaryota</taxon>
        <taxon>Metazoa</taxon>
        <taxon>Ecdysozoa</taxon>
        <taxon>Arthropoda</taxon>
        <taxon>Hexapoda</taxon>
        <taxon>Insecta</taxon>
        <taxon>Pterygota</taxon>
        <taxon>Neoptera</taxon>
        <taxon>Endopterygota</taxon>
        <taxon>Lepidoptera</taxon>
        <taxon>Glossata</taxon>
        <taxon>Ditrysia</taxon>
        <taxon>Noctuoidea</taxon>
        <taxon>Noctuidae</taxon>
        <taxon>Plusiinae</taxon>
        <taxon>Trichoplusia</taxon>
    </lineage>
</organism>
<dbReference type="InterPro" id="IPR004117">
    <property type="entry name" value="7tm6_olfct_rcpt"/>
</dbReference>
<reference evidence="11" key="1">
    <citation type="submission" date="2025-08" db="UniProtKB">
        <authorList>
            <consortium name="RefSeq"/>
        </authorList>
    </citation>
    <scope>IDENTIFICATION</scope>
</reference>
<evidence type="ECO:0000256" key="9">
    <source>
        <dbReference type="SAM" id="Phobius"/>
    </source>
</evidence>
<keyword evidence="8" id="KW-0807">Transducer</keyword>
<evidence type="ECO:0000256" key="5">
    <source>
        <dbReference type="ARBA" id="ARBA00022989"/>
    </source>
</evidence>
<keyword evidence="7" id="KW-0675">Receptor</keyword>
<evidence type="ECO:0000256" key="7">
    <source>
        <dbReference type="ARBA" id="ARBA00023170"/>
    </source>
</evidence>
<dbReference type="KEGG" id="tnl:113500609"/>
<dbReference type="InParanoid" id="A0A7E5W990"/>
<evidence type="ECO:0000313" key="10">
    <source>
        <dbReference type="Proteomes" id="UP000322000"/>
    </source>
</evidence>
<dbReference type="GO" id="GO:0007165">
    <property type="term" value="P:signal transduction"/>
    <property type="evidence" value="ECO:0007669"/>
    <property type="project" value="UniProtKB-KW"/>
</dbReference>
<sequence>MCYLTVNYITYFTCKSVQPVTVQYSSISVIQELFEIKRKAKMSHFDLQFEKMFVISTTALRINRAHYSIARNLKWIKQCFLFFLSTFTLFFFLLNAILFHDIRSGNVAEASKNLSMVLVAITITLKYVVLLYHQNSMKHIVATVNKDYDLAKDFPEEEKQIVLKYAKKGVTVSKFWLVFGFGTSAVFPAKAFALMAYYYWKGEFVLVPLFDFRYPDQIEVYKSETWMFLMQFGLCFVFGSYAATMYVGFDPLVPIFMLHTCGQLELLCGRISKAFVDDVNKTKKNLKVIVLKLQVLYE</sequence>
<dbReference type="GeneID" id="113500609"/>
<keyword evidence="10" id="KW-1185">Reference proteome</keyword>
<dbReference type="GO" id="GO:0005549">
    <property type="term" value="F:odorant binding"/>
    <property type="evidence" value="ECO:0007669"/>
    <property type="project" value="InterPro"/>
</dbReference>
<evidence type="ECO:0000256" key="3">
    <source>
        <dbReference type="ARBA" id="ARBA00022692"/>
    </source>
</evidence>
<name>A0A7E5W990_TRINI</name>
<dbReference type="AlphaFoldDB" id="A0A7E5W990"/>
<evidence type="ECO:0000256" key="8">
    <source>
        <dbReference type="ARBA" id="ARBA00023224"/>
    </source>
</evidence>
<keyword evidence="4" id="KW-0552">Olfaction</keyword>
<keyword evidence="2" id="KW-0716">Sensory transduction</keyword>
<proteinExistence type="predicted"/>
<protein>
    <submittedName>
        <fullName evidence="11">Uncharacterized protein LOC113500609</fullName>
    </submittedName>
</protein>
<dbReference type="GO" id="GO:0016020">
    <property type="term" value="C:membrane"/>
    <property type="evidence" value="ECO:0007669"/>
    <property type="project" value="UniProtKB-SubCell"/>
</dbReference>
<dbReference type="GO" id="GO:0004984">
    <property type="term" value="F:olfactory receptor activity"/>
    <property type="evidence" value="ECO:0007669"/>
    <property type="project" value="InterPro"/>
</dbReference>
<dbReference type="Proteomes" id="UP000322000">
    <property type="component" value="Chromosome 14"/>
</dbReference>
<keyword evidence="5 9" id="KW-1133">Transmembrane helix</keyword>
<feature type="transmembrane region" description="Helical" evidence="9">
    <location>
        <begin position="175"/>
        <end position="200"/>
    </location>
</feature>
<evidence type="ECO:0000256" key="2">
    <source>
        <dbReference type="ARBA" id="ARBA00022606"/>
    </source>
</evidence>